<evidence type="ECO:0000313" key="2">
    <source>
        <dbReference type="Proteomes" id="UP000185944"/>
    </source>
</evidence>
<evidence type="ECO:0008006" key="3">
    <source>
        <dbReference type="Google" id="ProtNLM"/>
    </source>
</evidence>
<protein>
    <recommendedName>
        <fullName evidence="3">Integrase catalytic domain-containing protein</fullName>
    </recommendedName>
</protein>
<keyword evidence="2" id="KW-1185">Reference proteome</keyword>
<evidence type="ECO:0000313" key="1">
    <source>
        <dbReference type="EMBL" id="OAG30754.1"/>
    </source>
</evidence>
<proteinExistence type="predicted"/>
<reference evidence="1 2" key="1">
    <citation type="submission" date="2016-02" db="EMBL/GenBank/DDBJ databases">
        <title>Discovery of a natural microsporidian pathogen with a broad tissue tropism in Caenorhabditis elegans.</title>
        <authorList>
            <person name="Luallen R.J."/>
            <person name="Reinke A.W."/>
            <person name="Tong L."/>
            <person name="Botts M.R."/>
            <person name="Felix M.-A."/>
            <person name="Troemel E.R."/>
        </authorList>
    </citation>
    <scope>NUCLEOTIDE SEQUENCE [LARGE SCALE GENOMIC DNA]</scope>
    <source>
        <strain evidence="1 2">JUm2807</strain>
    </source>
</reference>
<dbReference type="Proteomes" id="UP000185944">
    <property type="component" value="Unassembled WGS sequence"/>
</dbReference>
<dbReference type="Gene3D" id="1.10.340.70">
    <property type="match status" value="1"/>
</dbReference>
<dbReference type="EMBL" id="LTDL01000025">
    <property type="protein sequence ID" value="OAG30754.1"/>
    <property type="molecule type" value="Genomic_DNA"/>
</dbReference>
<gene>
    <name evidence="1" type="ORF">NEDG_02148</name>
</gene>
<dbReference type="AlphaFoldDB" id="A0A177EFM8"/>
<name>A0A177EFM8_9MICR</name>
<comment type="caution">
    <text evidence="1">The sequence shown here is derived from an EMBL/GenBank/DDBJ whole genome shotgun (WGS) entry which is preliminary data.</text>
</comment>
<dbReference type="RefSeq" id="XP_067544759.1">
    <property type="nucleotide sequence ID" value="XM_067689566.1"/>
</dbReference>
<dbReference type="VEuPathDB" id="MicrosporidiaDB:NEDG_02148"/>
<sequence>MTEKEHTFRIHINATLTKQLLEEIKTYHITEAMPTHLVHGNRFRFKKQAERFYIAKDYLFYNTEEGNPLLVVGSDDYEKINEILRHFHGKVHASSIHMFQSLQMEFFGFTQRSVNAWVRMCPECTGLARPSTIMRYQEVVKVVREPWFAVAVFGLSLSEVDKTRNEIAIFIQDIYSTYTLCEVVPWVEPDTLANFLDRAIQTFGIPEIVKLIDGSLRTDAFLRFCEEKEIQVVEPHINPELFTQEILTKPEFQMRYLFFEIKKEPNIDKAIELMVRNHNFTDLRRGTDKIQRVPADVFFRRPTRMKSKKRSYVYWKTYKITRADLPSLIDLLPEDVQEAIPASASESPPECSILPDKEIEAEMRPEPDKVADALLYDPANPEYKLTELESPQAAYLEGYSKQNGILVKVARESSFVRKYPSRTREAEMEEFLEDDTIEPPKKKPKPTSDLYIRGISPEALEFEPHPYWILGPVPNTDRYLLYNTETKETSEIHKIRIFQLEPEERAKKRHLTNYLIRKFKNYHPYKVDCDLSFGK</sequence>
<dbReference type="OrthoDB" id="2186620at2759"/>
<accession>A0A177EFM8</accession>
<dbReference type="GeneID" id="93648498"/>
<organism evidence="1 2">
    <name type="scientific">Nematocida displodere</name>
    <dbReference type="NCBI Taxonomy" id="1805483"/>
    <lineage>
        <taxon>Eukaryota</taxon>
        <taxon>Fungi</taxon>
        <taxon>Fungi incertae sedis</taxon>
        <taxon>Microsporidia</taxon>
        <taxon>Nematocida</taxon>
    </lineage>
</organism>